<dbReference type="EMBL" id="LR796345">
    <property type="protein sequence ID" value="CAB4138639.1"/>
    <property type="molecule type" value="Genomic_DNA"/>
</dbReference>
<accession>A0A6J5M424</accession>
<name>A0A6J5M424_9CAUD</name>
<reference evidence="1" key="1">
    <citation type="submission" date="2020-04" db="EMBL/GenBank/DDBJ databases">
        <authorList>
            <person name="Chiriac C."/>
            <person name="Salcher M."/>
            <person name="Ghai R."/>
            <person name="Kavagutti S V."/>
        </authorList>
    </citation>
    <scope>NUCLEOTIDE SEQUENCE</scope>
</reference>
<sequence length="123" mass="14554">MIKLIDILKEIQITPDDINRILKRTGEEQDLYEPDWEEFTPEVCNDGFCDIFAEKFREEYPGAELWGTNYGIDYTFGHVWVKYGNKFYDAETPQGVTDWKQLPYIQKVLDLYKKYPDDVAKIA</sequence>
<protein>
    <submittedName>
        <fullName evidence="1">Uncharacterized protein</fullName>
    </submittedName>
</protein>
<proteinExistence type="predicted"/>
<evidence type="ECO:0000313" key="1">
    <source>
        <dbReference type="EMBL" id="CAB4138639.1"/>
    </source>
</evidence>
<gene>
    <name evidence="1" type="ORF">UFOVP331_199</name>
</gene>
<organism evidence="1">
    <name type="scientific">uncultured Caudovirales phage</name>
    <dbReference type="NCBI Taxonomy" id="2100421"/>
    <lineage>
        <taxon>Viruses</taxon>
        <taxon>Duplodnaviria</taxon>
        <taxon>Heunggongvirae</taxon>
        <taxon>Uroviricota</taxon>
        <taxon>Caudoviricetes</taxon>
        <taxon>Peduoviridae</taxon>
        <taxon>Maltschvirus</taxon>
        <taxon>Maltschvirus maltsch</taxon>
    </lineage>
</organism>